<dbReference type="AlphaFoldDB" id="A0A3T0E6N7"/>
<dbReference type="KEGG" id="gak:X907_0421"/>
<dbReference type="EMBL" id="CP018911">
    <property type="protein sequence ID" value="AZU02969.1"/>
    <property type="molecule type" value="Genomic_DNA"/>
</dbReference>
<dbReference type="RefSeq" id="WP_170175423.1">
    <property type="nucleotide sequence ID" value="NZ_BMFB01000002.1"/>
</dbReference>
<evidence type="ECO:0000313" key="1">
    <source>
        <dbReference type="EMBL" id="AZU02969.1"/>
    </source>
</evidence>
<dbReference type="Proteomes" id="UP000286954">
    <property type="component" value="Chromosome"/>
</dbReference>
<dbReference type="InterPro" id="IPR030972">
    <property type="entry name" value="UrcA_uranyl"/>
</dbReference>
<gene>
    <name evidence="1" type="ORF">X907_0421</name>
</gene>
<keyword evidence="2" id="KW-1185">Reference proteome</keyword>
<name>A0A3T0E6N7_9PROT</name>
<reference evidence="1 2" key="1">
    <citation type="submission" date="2016-12" db="EMBL/GenBank/DDBJ databases">
        <title>The genome of dimorphic prosthecate Glycocaulis alkaliphilus 6b-8t, isolated from crude oil dictates its adaptability in petroleum environments.</title>
        <authorList>
            <person name="Wu X.-L."/>
            <person name="Geng S."/>
        </authorList>
    </citation>
    <scope>NUCLEOTIDE SEQUENCE [LARGE SCALE GENOMIC DNA]</scope>
    <source>
        <strain evidence="1 2">6B-8</strain>
    </source>
</reference>
<organism evidence="1 2">
    <name type="scientific">Glycocaulis alkaliphilus</name>
    <dbReference type="NCBI Taxonomy" id="1434191"/>
    <lineage>
        <taxon>Bacteria</taxon>
        <taxon>Pseudomonadati</taxon>
        <taxon>Pseudomonadota</taxon>
        <taxon>Alphaproteobacteria</taxon>
        <taxon>Maricaulales</taxon>
        <taxon>Maricaulaceae</taxon>
        <taxon>Glycocaulis</taxon>
    </lineage>
</organism>
<evidence type="ECO:0000313" key="2">
    <source>
        <dbReference type="Proteomes" id="UP000286954"/>
    </source>
</evidence>
<proteinExistence type="predicted"/>
<dbReference type="NCBIfam" id="TIGR04433">
    <property type="entry name" value="UrcA_uranyl"/>
    <property type="match status" value="1"/>
</dbReference>
<protein>
    <submittedName>
        <fullName evidence="1">Uncharacterized protein</fullName>
    </submittedName>
</protein>
<accession>A0A3T0E6N7</accession>
<sequence>MKFEQFALAALASFAISAVASAQQTHNVPVFEFDVERVALHDEANTAGIYARLVSEAGEYCGGIVARESVEYPVCVEAMVTLVVTELDHAPLAQLHGAATQARAPRQQAVAYSAG</sequence>